<feature type="transmembrane region" description="Helical" evidence="1">
    <location>
        <begin position="20"/>
        <end position="43"/>
    </location>
</feature>
<accession>A0A0S3T229</accession>
<keyword evidence="1" id="KW-0472">Membrane</keyword>
<gene>
    <name evidence="2" type="primary">Vigan.10G066000</name>
    <name evidence="2" type="ORF">VIGAN_10066000</name>
</gene>
<keyword evidence="3" id="KW-1185">Reference proteome</keyword>
<evidence type="ECO:0008006" key="4">
    <source>
        <dbReference type="Google" id="ProtNLM"/>
    </source>
</evidence>
<keyword evidence="1" id="KW-0812">Transmembrane</keyword>
<dbReference type="AlphaFoldDB" id="A0A0S3T229"/>
<evidence type="ECO:0000313" key="2">
    <source>
        <dbReference type="EMBL" id="BAT99258.1"/>
    </source>
</evidence>
<evidence type="ECO:0000256" key="1">
    <source>
        <dbReference type="SAM" id="Phobius"/>
    </source>
</evidence>
<dbReference type="EMBL" id="AP015043">
    <property type="protein sequence ID" value="BAT99258.1"/>
    <property type="molecule type" value="Genomic_DNA"/>
</dbReference>
<organism evidence="2 3">
    <name type="scientific">Vigna angularis var. angularis</name>
    <dbReference type="NCBI Taxonomy" id="157739"/>
    <lineage>
        <taxon>Eukaryota</taxon>
        <taxon>Viridiplantae</taxon>
        <taxon>Streptophyta</taxon>
        <taxon>Embryophyta</taxon>
        <taxon>Tracheophyta</taxon>
        <taxon>Spermatophyta</taxon>
        <taxon>Magnoliopsida</taxon>
        <taxon>eudicotyledons</taxon>
        <taxon>Gunneridae</taxon>
        <taxon>Pentapetalae</taxon>
        <taxon>rosids</taxon>
        <taxon>fabids</taxon>
        <taxon>Fabales</taxon>
        <taxon>Fabaceae</taxon>
        <taxon>Papilionoideae</taxon>
        <taxon>50 kb inversion clade</taxon>
        <taxon>NPAAA clade</taxon>
        <taxon>indigoferoid/millettioid clade</taxon>
        <taxon>Phaseoleae</taxon>
        <taxon>Vigna</taxon>
    </lineage>
</organism>
<sequence length="110" mass="12372">MGGGSKTLISFFVVVQDLGLMLYHPFAFVDSFLLGFFVFRIFLKVTVLRRGFMSWSLVLLLVAGRVNGRGRHLGLPWSDEDEGGLRVRISRFGLLIYGLRDSGAKKMIKC</sequence>
<protein>
    <recommendedName>
        <fullName evidence="4">Transmembrane protein</fullName>
    </recommendedName>
</protein>
<proteinExistence type="predicted"/>
<name>A0A0S3T229_PHAAN</name>
<dbReference type="Proteomes" id="UP000291084">
    <property type="component" value="Chromosome 10"/>
</dbReference>
<keyword evidence="1" id="KW-1133">Transmembrane helix</keyword>
<reference evidence="2 3" key="1">
    <citation type="journal article" date="2015" name="Sci. Rep.">
        <title>The power of single molecule real-time sequencing technology in the de novo assembly of a eukaryotic genome.</title>
        <authorList>
            <person name="Sakai H."/>
            <person name="Naito K."/>
            <person name="Ogiso-Tanaka E."/>
            <person name="Takahashi Y."/>
            <person name="Iseki K."/>
            <person name="Muto C."/>
            <person name="Satou K."/>
            <person name="Teruya K."/>
            <person name="Shiroma A."/>
            <person name="Shimoji M."/>
            <person name="Hirano T."/>
            <person name="Itoh T."/>
            <person name="Kaga A."/>
            <person name="Tomooka N."/>
        </authorList>
    </citation>
    <scope>NUCLEOTIDE SEQUENCE [LARGE SCALE GENOMIC DNA]</scope>
    <source>
        <strain evidence="3">cv. Shumari</strain>
    </source>
</reference>
<evidence type="ECO:0000313" key="3">
    <source>
        <dbReference type="Proteomes" id="UP000291084"/>
    </source>
</evidence>